<gene>
    <name evidence="6" type="ORF">ACFQ0F_05140</name>
</gene>
<dbReference type="PROSITE" id="PS00895">
    <property type="entry name" value="3_HYDROXYISOBUT_DH"/>
    <property type="match status" value="1"/>
</dbReference>
<keyword evidence="3" id="KW-0520">NAD</keyword>
<protein>
    <submittedName>
        <fullName evidence="6">NAD(P)-dependent oxidoreductase</fullName>
        <ecNumber evidence="6">1.1.-.-</ecNumber>
    </submittedName>
</protein>
<dbReference type="InterPro" id="IPR008927">
    <property type="entry name" value="6-PGluconate_DH-like_C_sf"/>
</dbReference>
<dbReference type="SUPFAM" id="SSF51735">
    <property type="entry name" value="NAD(P)-binding Rossmann-fold domains"/>
    <property type="match status" value="1"/>
</dbReference>
<dbReference type="EC" id="1.1.-.-" evidence="6"/>
<dbReference type="GO" id="GO:0016491">
    <property type="term" value="F:oxidoreductase activity"/>
    <property type="evidence" value="ECO:0007669"/>
    <property type="project" value="UniProtKB-KW"/>
</dbReference>
<dbReference type="Pfam" id="PF03446">
    <property type="entry name" value="NAD_binding_2"/>
    <property type="match status" value="1"/>
</dbReference>
<organism evidence="6 7">
    <name type="scientific">Paraperlucidibaca wandonensis</name>
    <dbReference type="NCBI Taxonomy" id="1268273"/>
    <lineage>
        <taxon>Bacteria</taxon>
        <taxon>Pseudomonadati</taxon>
        <taxon>Pseudomonadota</taxon>
        <taxon>Gammaproteobacteria</taxon>
        <taxon>Moraxellales</taxon>
        <taxon>Moraxellaceae</taxon>
        <taxon>Paraperlucidibaca</taxon>
    </lineage>
</organism>
<dbReference type="SUPFAM" id="SSF48179">
    <property type="entry name" value="6-phosphogluconate dehydrogenase C-terminal domain-like"/>
    <property type="match status" value="1"/>
</dbReference>
<dbReference type="InterPro" id="IPR036291">
    <property type="entry name" value="NAD(P)-bd_dom_sf"/>
</dbReference>
<dbReference type="Proteomes" id="UP001597044">
    <property type="component" value="Unassembled WGS sequence"/>
</dbReference>
<comment type="similarity">
    <text evidence="1">Belongs to the HIBADH-related family.</text>
</comment>
<evidence type="ECO:0000256" key="3">
    <source>
        <dbReference type="ARBA" id="ARBA00023027"/>
    </source>
</evidence>
<evidence type="ECO:0000256" key="2">
    <source>
        <dbReference type="ARBA" id="ARBA00023002"/>
    </source>
</evidence>
<feature type="domain" description="3-hydroxyisobutyrate dehydrogenase-like NAD-binding" evidence="5">
    <location>
        <begin position="168"/>
        <end position="287"/>
    </location>
</feature>
<dbReference type="PIRSF" id="PIRSF000103">
    <property type="entry name" value="HIBADH"/>
    <property type="match status" value="1"/>
</dbReference>
<keyword evidence="2 6" id="KW-0560">Oxidoreductase</keyword>
<keyword evidence="7" id="KW-1185">Reference proteome</keyword>
<dbReference type="Gene3D" id="3.40.50.720">
    <property type="entry name" value="NAD(P)-binding Rossmann-like Domain"/>
    <property type="match status" value="1"/>
</dbReference>
<proteinExistence type="inferred from homology"/>
<name>A0ABW3HEZ1_9GAMM</name>
<sequence length="293" mass="31012">MFMAALAFIGLGVMGYPMAGHLQRAGHQVTVWNRSEAKAIAWQEQYHGQRASSAREAAAAADIVLTCVGRDEDIAEVVRGSDGIAAGLKPGGLIIDHSTVSAAITRTLAAEVSEHGIDWVDAPVSGGQQGAENGQLSIFCGGSEAAVARAHDVLATYAKAQAHIGGCGQGQLAKMVNQICVAGVIEGLAEGMHFAQQAGLDVAKVMPLIGQGAGSSWQLLNRYQTMLNDKYEHGFAVDWMRKDLAIVLAEARALGLQLPATEMIDDFYADVQSLGGGRWDTSSLLRRLQEKSR</sequence>
<dbReference type="InterPro" id="IPR013328">
    <property type="entry name" value="6PGD_dom2"/>
</dbReference>
<accession>A0ABW3HEZ1</accession>
<evidence type="ECO:0000259" key="4">
    <source>
        <dbReference type="Pfam" id="PF03446"/>
    </source>
</evidence>
<dbReference type="InterPro" id="IPR029154">
    <property type="entry name" value="HIBADH-like_NADP-bd"/>
</dbReference>
<feature type="domain" description="6-phosphogluconate dehydrogenase NADP-binding" evidence="4">
    <location>
        <begin position="6"/>
        <end position="165"/>
    </location>
</feature>
<evidence type="ECO:0000313" key="6">
    <source>
        <dbReference type="EMBL" id="MFD0949774.1"/>
    </source>
</evidence>
<dbReference type="InterPro" id="IPR015815">
    <property type="entry name" value="HIBADH-related"/>
</dbReference>
<dbReference type="PANTHER" id="PTHR43060:SF15">
    <property type="entry name" value="3-HYDROXYISOBUTYRATE DEHYDROGENASE-LIKE 1, MITOCHONDRIAL-RELATED"/>
    <property type="match status" value="1"/>
</dbReference>
<evidence type="ECO:0000256" key="1">
    <source>
        <dbReference type="ARBA" id="ARBA00009080"/>
    </source>
</evidence>
<dbReference type="InterPro" id="IPR006115">
    <property type="entry name" value="6PGDH_NADP-bd"/>
</dbReference>
<dbReference type="EMBL" id="JBHTIT010000001">
    <property type="protein sequence ID" value="MFD0949774.1"/>
    <property type="molecule type" value="Genomic_DNA"/>
</dbReference>
<comment type="caution">
    <text evidence="6">The sequence shown here is derived from an EMBL/GenBank/DDBJ whole genome shotgun (WGS) entry which is preliminary data.</text>
</comment>
<dbReference type="InterPro" id="IPR002204">
    <property type="entry name" value="3-OH-isobutyrate_DH-rel_CS"/>
</dbReference>
<reference evidence="7" key="1">
    <citation type="journal article" date="2019" name="Int. J. Syst. Evol. Microbiol.">
        <title>The Global Catalogue of Microorganisms (GCM) 10K type strain sequencing project: providing services to taxonomists for standard genome sequencing and annotation.</title>
        <authorList>
            <consortium name="The Broad Institute Genomics Platform"/>
            <consortium name="The Broad Institute Genome Sequencing Center for Infectious Disease"/>
            <person name="Wu L."/>
            <person name="Ma J."/>
        </authorList>
    </citation>
    <scope>NUCLEOTIDE SEQUENCE [LARGE SCALE GENOMIC DNA]</scope>
    <source>
        <strain evidence="7">CCUG 63419</strain>
    </source>
</reference>
<dbReference type="Pfam" id="PF14833">
    <property type="entry name" value="NAD_binding_11"/>
    <property type="match status" value="1"/>
</dbReference>
<evidence type="ECO:0000259" key="5">
    <source>
        <dbReference type="Pfam" id="PF14833"/>
    </source>
</evidence>
<dbReference type="Gene3D" id="1.10.1040.10">
    <property type="entry name" value="N-(1-d-carboxylethyl)-l-norvaline Dehydrogenase, domain 2"/>
    <property type="match status" value="1"/>
</dbReference>
<dbReference type="RefSeq" id="WP_340676507.1">
    <property type="nucleotide sequence ID" value="NZ_JBHTIT010000001.1"/>
</dbReference>
<evidence type="ECO:0000313" key="7">
    <source>
        <dbReference type="Proteomes" id="UP001597044"/>
    </source>
</evidence>
<dbReference type="PANTHER" id="PTHR43060">
    <property type="entry name" value="3-HYDROXYISOBUTYRATE DEHYDROGENASE-LIKE 1, MITOCHONDRIAL-RELATED"/>
    <property type="match status" value="1"/>
</dbReference>